<dbReference type="Gene3D" id="2.60.40.1120">
    <property type="entry name" value="Carboxypeptidase-like, regulatory domain"/>
    <property type="match status" value="1"/>
</dbReference>
<organism evidence="1 2">
    <name type="scientific">Psychroflexus sediminis</name>
    <dbReference type="NCBI Taxonomy" id="470826"/>
    <lineage>
        <taxon>Bacteria</taxon>
        <taxon>Pseudomonadati</taxon>
        <taxon>Bacteroidota</taxon>
        <taxon>Flavobacteriia</taxon>
        <taxon>Flavobacteriales</taxon>
        <taxon>Flavobacteriaceae</taxon>
        <taxon>Psychroflexus</taxon>
    </lineage>
</organism>
<dbReference type="Pfam" id="PF13715">
    <property type="entry name" value="CarbopepD_reg_2"/>
    <property type="match status" value="1"/>
</dbReference>
<proteinExistence type="predicted"/>
<dbReference type="SUPFAM" id="SSF49464">
    <property type="entry name" value="Carboxypeptidase regulatory domain-like"/>
    <property type="match status" value="1"/>
</dbReference>
<dbReference type="EMBL" id="FNCW01000013">
    <property type="protein sequence ID" value="SDG97422.1"/>
    <property type="molecule type" value="Genomic_DNA"/>
</dbReference>
<gene>
    <name evidence="1" type="ORF">SAMN04488027_11327</name>
</gene>
<dbReference type="AlphaFoldDB" id="A0A1G7YLI4"/>
<evidence type="ECO:0000313" key="2">
    <source>
        <dbReference type="Proteomes" id="UP000199296"/>
    </source>
</evidence>
<keyword evidence="2" id="KW-1185">Reference proteome</keyword>
<protein>
    <submittedName>
        <fullName evidence="1">CarboxypepD_reg-like domain-containing protein</fullName>
    </submittedName>
</protein>
<reference evidence="1 2" key="1">
    <citation type="submission" date="2016-10" db="EMBL/GenBank/DDBJ databases">
        <authorList>
            <person name="de Groot N.N."/>
        </authorList>
    </citation>
    <scope>NUCLEOTIDE SEQUENCE [LARGE SCALE GENOMIC DNA]</scope>
    <source>
        <strain evidence="1 2">DSM 19803</strain>
    </source>
</reference>
<dbReference type="STRING" id="470826.SAMN04488027_11327"/>
<dbReference type="Proteomes" id="UP000199296">
    <property type="component" value="Unassembled WGS sequence"/>
</dbReference>
<accession>A0A1G7YLI4</accession>
<name>A0A1G7YLI4_9FLAO</name>
<sequence length="122" mass="13701">MKSKLYIRVIDSITIYYNDTMKKVTFILLSLVFISCGSDSHLLDGKVTDASGAPVENVLVQVMGTDLNSTTNAKGEFRINTKNRGDELILTHPDYQMSRIDIGENSEFSIELIEKKNQVPEK</sequence>
<evidence type="ECO:0000313" key="1">
    <source>
        <dbReference type="EMBL" id="SDG97422.1"/>
    </source>
</evidence>
<dbReference type="InterPro" id="IPR008969">
    <property type="entry name" value="CarboxyPept-like_regulatory"/>
</dbReference>